<feature type="binding site" evidence="1">
    <location>
        <position position="138"/>
    </location>
    <ligand>
        <name>Fe cation</name>
        <dbReference type="ChEBI" id="CHEBI:24875"/>
    </ligand>
</feature>
<feature type="binding site" evidence="1">
    <location>
        <position position="83"/>
    </location>
    <ligand>
        <name>Fe cation</name>
        <dbReference type="ChEBI" id="CHEBI:24875"/>
    </ligand>
</feature>
<comment type="catalytic activity">
    <reaction evidence="1">
        <text>all-trans-beta-carotene + O2 = 2 all-trans-retinal</text>
        <dbReference type="Rhea" id="RHEA:32887"/>
        <dbReference type="ChEBI" id="CHEBI:15379"/>
        <dbReference type="ChEBI" id="CHEBI:17579"/>
        <dbReference type="ChEBI" id="CHEBI:17898"/>
        <dbReference type="EC" id="1.13.11.63"/>
    </reaction>
</comment>
<keyword evidence="1" id="KW-1003">Cell membrane</keyword>
<keyword evidence="4" id="KW-1185">Reference proteome</keyword>
<evidence type="ECO:0000256" key="1">
    <source>
        <dbReference type="HAMAP-Rule" id="MF_02093"/>
    </source>
</evidence>
<feature type="binding site" evidence="1">
    <location>
        <position position="259"/>
    </location>
    <ligand>
        <name>Fe cation</name>
        <dbReference type="ChEBI" id="CHEBI:24875"/>
    </ligand>
</feature>
<dbReference type="Pfam" id="PF15461">
    <property type="entry name" value="BCD"/>
    <property type="match status" value="1"/>
</dbReference>
<feature type="transmembrane region" description="Helical" evidence="1">
    <location>
        <begin position="35"/>
        <end position="57"/>
    </location>
</feature>
<feature type="transmembrane region" description="Helical" evidence="1">
    <location>
        <begin position="231"/>
        <end position="251"/>
    </location>
</feature>
<protein>
    <recommendedName>
        <fullName evidence="1">Probable beta-carotene 15,15'-dioxygenase</fullName>
        <ecNumber evidence="1">1.13.11.63</ecNumber>
    </recommendedName>
</protein>
<comment type="similarity">
    <text evidence="1">Belongs to the Brp/Blh beta-carotene diooxygenase family.</text>
</comment>
<gene>
    <name evidence="3" type="ORF">SAMN05660662_0896</name>
</gene>
<dbReference type="GO" id="GO:0005886">
    <property type="term" value="C:plasma membrane"/>
    <property type="evidence" value="ECO:0007669"/>
    <property type="project" value="UniProtKB-SubCell"/>
</dbReference>
<keyword evidence="1" id="KW-0472">Membrane</keyword>
<dbReference type="GO" id="GO:0003834">
    <property type="term" value="F:beta-carotene 15,15'-dioxygenase activity"/>
    <property type="evidence" value="ECO:0007669"/>
    <property type="project" value="UniProtKB-EC"/>
</dbReference>
<proteinExistence type="inferred from homology"/>
<evidence type="ECO:0000256" key="2">
    <source>
        <dbReference type="SAM" id="MobiDB-lite"/>
    </source>
</evidence>
<keyword evidence="1" id="KW-0812">Transmembrane</keyword>
<comment type="subcellular location">
    <subcellularLocation>
        <location evidence="1">Cell membrane</location>
        <topology evidence="1">Multi-pass membrane protein</topology>
    </subcellularLocation>
</comment>
<feature type="transmembrane region" description="Helical" evidence="1">
    <location>
        <begin position="315"/>
        <end position="336"/>
    </location>
</feature>
<feature type="transmembrane region" description="Helical" evidence="1">
    <location>
        <begin position="286"/>
        <end position="308"/>
    </location>
</feature>
<dbReference type="HAMAP" id="MF_02093">
    <property type="entry name" value="Beta_carotene_diox"/>
    <property type="match status" value="1"/>
</dbReference>
<dbReference type="GO" id="GO:0010436">
    <property type="term" value="F:carotenoid dioxygenase activity"/>
    <property type="evidence" value="ECO:0007669"/>
    <property type="project" value="UniProtKB-UniRule"/>
</dbReference>
<dbReference type="AlphaFoldDB" id="A0A1G7HY83"/>
<dbReference type="EMBL" id="FNBT01000001">
    <property type="protein sequence ID" value="SDF05481.1"/>
    <property type="molecule type" value="Genomic_DNA"/>
</dbReference>
<accession>A0A1G7HY83</accession>
<dbReference type="EC" id="1.13.11.63" evidence="1"/>
<feature type="region of interest" description="Disordered" evidence="2">
    <location>
        <begin position="1"/>
        <end position="27"/>
    </location>
</feature>
<comment type="function">
    <text evidence="1">Catalyzes the cleavage of beta-carotene at its central double bond (15,15') to yield two molecules of all-trans-retinal.</text>
</comment>
<dbReference type="RefSeq" id="WP_091763847.1">
    <property type="nucleotide sequence ID" value="NZ_FNBT01000001.1"/>
</dbReference>
<feature type="transmembrane region" description="Helical" evidence="1">
    <location>
        <begin position="102"/>
        <end position="122"/>
    </location>
</feature>
<dbReference type="GO" id="GO:0005506">
    <property type="term" value="F:iron ion binding"/>
    <property type="evidence" value="ECO:0007669"/>
    <property type="project" value="UniProtKB-UniRule"/>
</dbReference>
<dbReference type="GO" id="GO:0016121">
    <property type="term" value="P:carotene catabolic process"/>
    <property type="evidence" value="ECO:0007669"/>
    <property type="project" value="UniProtKB-UniRule"/>
</dbReference>
<sequence>MAGRCTTRADRAGARPGGARLDEPSAEHAGAPRDLIAVPAALATAVSTTGVAAVLAVEVLVPGGWGAAAWVPLVAGLLLGLPHGAVDHLLPSYRLHWRPVGLLAFAAGYAALAALAWAVFTAAPGPGLLVFVLVSAWHFGTGETAFADLRAGGVPVPRPIAASVLGALVLLVPLARGSSEVAAISAAVVPGWDGQLPGAVRVAVLAVVLPAAVLLAGVSAARRRWLEAGEVLLLLALVLVVPPAAAFGTWFGTWHAVRHVARVVAEDPAGAADLRAGRLAPSLRRFAVAAAAPTVAVLVVLTLLWSAADGWRGFVAAYLPLLAALTVPHVLVVAWLDRSAAQAGSRRMGTCGMPSST</sequence>
<dbReference type="STRING" id="1550231.SAMN05660662_0896"/>
<keyword evidence="1" id="KW-0560">Oxidoreductase</keyword>
<dbReference type="NCBIfam" id="TIGR03753">
    <property type="entry name" value="blh_monoox"/>
    <property type="match status" value="1"/>
</dbReference>
<organism evidence="3 4">
    <name type="scientific">Blastococcus aurantiacus</name>
    <dbReference type="NCBI Taxonomy" id="1550231"/>
    <lineage>
        <taxon>Bacteria</taxon>
        <taxon>Bacillati</taxon>
        <taxon>Actinomycetota</taxon>
        <taxon>Actinomycetes</taxon>
        <taxon>Geodermatophilales</taxon>
        <taxon>Geodermatophilaceae</taxon>
        <taxon>Blastococcus</taxon>
    </lineage>
</organism>
<dbReference type="InterPro" id="IPR022270">
    <property type="entry name" value="Blh_diox"/>
</dbReference>
<keyword evidence="1" id="KW-0479">Metal-binding</keyword>
<comment type="cofactor">
    <cofactor evidence="1">
        <name>Fe(2+)</name>
        <dbReference type="ChEBI" id="CHEBI:29033"/>
    </cofactor>
</comment>
<reference evidence="4" key="1">
    <citation type="submission" date="2016-10" db="EMBL/GenBank/DDBJ databases">
        <authorList>
            <person name="Varghese N."/>
            <person name="Submissions S."/>
        </authorList>
    </citation>
    <scope>NUCLEOTIDE SEQUENCE [LARGE SCALE GENOMIC DNA]</scope>
    <source>
        <strain evidence="4">DSM 44268</strain>
    </source>
</reference>
<keyword evidence="1" id="KW-0223">Dioxygenase</keyword>
<keyword evidence="1" id="KW-0408">Iron</keyword>
<feature type="binding site" evidence="1">
    <location>
        <position position="255"/>
    </location>
    <ligand>
        <name>Fe cation</name>
        <dbReference type="ChEBI" id="CHEBI:24875"/>
    </ligand>
</feature>
<feature type="transmembrane region" description="Helical" evidence="1">
    <location>
        <begin position="63"/>
        <end position="81"/>
    </location>
</feature>
<feature type="transmembrane region" description="Helical" evidence="1">
    <location>
        <begin position="198"/>
        <end position="219"/>
    </location>
</feature>
<keyword evidence="1" id="KW-1133">Transmembrane helix</keyword>
<keyword evidence="3" id="KW-0503">Monooxygenase</keyword>
<name>A0A1G7HY83_9ACTN</name>
<dbReference type="Proteomes" id="UP000199406">
    <property type="component" value="Unassembled WGS sequence"/>
</dbReference>
<evidence type="ECO:0000313" key="3">
    <source>
        <dbReference type="EMBL" id="SDF05481.1"/>
    </source>
</evidence>
<dbReference type="GO" id="GO:0004497">
    <property type="term" value="F:monooxygenase activity"/>
    <property type="evidence" value="ECO:0007669"/>
    <property type="project" value="UniProtKB-KW"/>
</dbReference>
<evidence type="ECO:0000313" key="4">
    <source>
        <dbReference type="Proteomes" id="UP000199406"/>
    </source>
</evidence>